<organism evidence="3 4">
    <name type="scientific">Cymbomonas tetramitiformis</name>
    <dbReference type="NCBI Taxonomy" id="36881"/>
    <lineage>
        <taxon>Eukaryota</taxon>
        <taxon>Viridiplantae</taxon>
        <taxon>Chlorophyta</taxon>
        <taxon>Pyramimonadophyceae</taxon>
        <taxon>Pyramimonadales</taxon>
        <taxon>Pyramimonadaceae</taxon>
        <taxon>Cymbomonas</taxon>
    </lineage>
</organism>
<evidence type="ECO:0000313" key="3">
    <source>
        <dbReference type="EMBL" id="KAK3244011.1"/>
    </source>
</evidence>
<dbReference type="PROSITE" id="PS00018">
    <property type="entry name" value="EF_HAND_1"/>
    <property type="match status" value="1"/>
</dbReference>
<reference evidence="3 4" key="1">
    <citation type="journal article" date="2015" name="Genome Biol. Evol.">
        <title>Comparative Genomics of a Bacterivorous Green Alga Reveals Evolutionary Causalities and Consequences of Phago-Mixotrophic Mode of Nutrition.</title>
        <authorList>
            <person name="Burns J.A."/>
            <person name="Paasch A."/>
            <person name="Narechania A."/>
            <person name="Kim E."/>
        </authorList>
    </citation>
    <scope>NUCLEOTIDE SEQUENCE [LARGE SCALE GENOMIC DNA]</scope>
    <source>
        <strain evidence="3 4">PLY_AMNH</strain>
    </source>
</reference>
<keyword evidence="1" id="KW-0106">Calcium</keyword>
<dbReference type="PROSITE" id="PS50222">
    <property type="entry name" value="EF_HAND_2"/>
    <property type="match status" value="1"/>
</dbReference>
<dbReference type="Proteomes" id="UP001190700">
    <property type="component" value="Unassembled WGS sequence"/>
</dbReference>
<comment type="caution">
    <text evidence="3">The sequence shown here is derived from an EMBL/GenBank/DDBJ whole genome shotgun (WGS) entry which is preliminary data.</text>
</comment>
<proteinExistence type="predicted"/>
<protein>
    <recommendedName>
        <fullName evidence="2">EF-hand domain-containing protein</fullName>
    </recommendedName>
</protein>
<dbReference type="GO" id="GO:0005509">
    <property type="term" value="F:calcium ion binding"/>
    <property type="evidence" value="ECO:0007669"/>
    <property type="project" value="InterPro"/>
</dbReference>
<feature type="domain" description="EF-hand" evidence="2">
    <location>
        <begin position="98"/>
        <end position="133"/>
    </location>
</feature>
<evidence type="ECO:0000256" key="1">
    <source>
        <dbReference type="ARBA" id="ARBA00022837"/>
    </source>
</evidence>
<dbReference type="InterPro" id="IPR018247">
    <property type="entry name" value="EF_Hand_1_Ca_BS"/>
</dbReference>
<dbReference type="EMBL" id="LGRX02032430">
    <property type="protein sequence ID" value="KAK3244011.1"/>
    <property type="molecule type" value="Genomic_DNA"/>
</dbReference>
<evidence type="ECO:0000313" key="4">
    <source>
        <dbReference type="Proteomes" id="UP001190700"/>
    </source>
</evidence>
<dbReference type="SMART" id="SM00054">
    <property type="entry name" value="EFh"/>
    <property type="match status" value="2"/>
</dbReference>
<name>A0AAE0EX53_9CHLO</name>
<evidence type="ECO:0000259" key="2">
    <source>
        <dbReference type="PROSITE" id="PS50222"/>
    </source>
</evidence>
<sequence length="155" mass="17827">MEHGGMAGWGVNKEARYFDSAEYQHFGYRLEDRPSDPNKQVQEWFSYLDSPQFANLAKSTFEKSDINKDSKITVNELSGAANSILRAVKKQHQGKVPKPKLSVNKMMDAFDINRDGSLDLEEFVHFMRSYFSQCQNSRNLYVFLVRTSLSTLLCL</sequence>
<dbReference type="InterPro" id="IPR011992">
    <property type="entry name" value="EF-hand-dom_pair"/>
</dbReference>
<gene>
    <name evidence="3" type="ORF">CYMTET_46363</name>
</gene>
<dbReference type="SUPFAM" id="SSF47473">
    <property type="entry name" value="EF-hand"/>
    <property type="match status" value="1"/>
</dbReference>
<dbReference type="Pfam" id="PF13499">
    <property type="entry name" value="EF-hand_7"/>
    <property type="match status" value="1"/>
</dbReference>
<dbReference type="Gene3D" id="1.10.238.10">
    <property type="entry name" value="EF-hand"/>
    <property type="match status" value="1"/>
</dbReference>
<dbReference type="InterPro" id="IPR002048">
    <property type="entry name" value="EF_hand_dom"/>
</dbReference>
<keyword evidence="4" id="KW-1185">Reference proteome</keyword>
<dbReference type="CDD" id="cd00051">
    <property type="entry name" value="EFh"/>
    <property type="match status" value="1"/>
</dbReference>
<dbReference type="AlphaFoldDB" id="A0AAE0EX53"/>
<accession>A0AAE0EX53</accession>